<reference evidence="2" key="1">
    <citation type="submission" date="2022-08" db="UniProtKB">
        <authorList>
            <consortium name="EnsemblMetazoa"/>
        </authorList>
    </citation>
    <scope>IDENTIFICATION</scope>
    <source>
        <strain evidence="2">05x7-T-G4-1.051#20</strain>
    </source>
</reference>
<dbReference type="Pfam" id="PF12937">
    <property type="entry name" value="F-box-like"/>
    <property type="match status" value="1"/>
</dbReference>
<dbReference type="EnsemblMetazoa" id="G594.2">
    <property type="protein sequence ID" value="G594.2:cds"/>
    <property type="gene ID" value="G594"/>
</dbReference>
<dbReference type="PANTHER" id="PTHR38926">
    <property type="entry name" value="F-BOX DOMAIN CONTAINING PROTEIN, EXPRESSED"/>
    <property type="match status" value="1"/>
</dbReference>
<dbReference type="EnsemblMetazoa" id="G594.3">
    <property type="protein sequence ID" value="G594.3:cds"/>
    <property type="gene ID" value="G594"/>
</dbReference>
<evidence type="ECO:0000313" key="2">
    <source>
        <dbReference type="EnsemblMetazoa" id="G594.3:cds"/>
    </source>
</evidence>
<dbReference type="GeneID" id="105335691"/>
<proteinExistence type="predicted"/>
<name>A0A8W8NMS7_MAGGI</name>
<dbReference type="EnsemblMetazoa" id="G594.1">
    <property type="protein sequence ID" value="G594.1:cds"/>
    <property type="gene ID" value="G594"/>
</dbReference>
<dbReference type="KEGG" id="crg:105335691"/>
<dbReference type="OrthoDB" id="3219396at2759"/>
<dbReference type="InterPro" id="IPR032675">
    <property type="entry name" value="LRR_dom_sf"/>
</dbReference>
<dbReference type="PANTHER" id="PTHR38926:SF5">
    <property type="entry name" value="F-BOX AND LEUCINE-RICH REPEAT PROTEIN 6"/>
    <property type="match status" value="1"/>
</dbReference>
<dbReference type="Gene3D" id="1.20.1280.50">
    <property type="match status" value="1"/>
</dbReference>
<dbReference type="SMART" id="SM00256">
    <property type="entry name" value="FBOX"/>
    <property type="match status" value="1"/>
</dbReference>
<dbReference type="Proteomes" id="UP000005408">
    <property type="component" value="Unassembled WGS sequence"/>
</dbReference>
<organism evidence="2 3">
    <name type="scientific">Magallana gigas</name>
    <name type="common">Pacific oyster</name>
    <name type="synonym">Crassostrea gigas</name>
    <dbReference type="NCBI Taxonomy" id="29159"/>
    <lineage>
        <taxon>Eukaryota</taxon>
        <taxon>Metazoa</taxon>
        <taxon>Spiralia</taxon>
        <taxon>Lophotrochozoa</taxon>
        <taxon>Mollusca</taxon>
        <taxon>Bivalvia</taxon>
        <taxon>Autobranchia</taxon>
        <taxon>Pteriomorphia</taxon>
        <taxon>Ostreida</taxon>
        <taxon>Ostreoidea</taxon>
        <taxon>Ostreidae</taxon>
        <taxon>Magallana</taxon>
    </lineage>
</organism>
<evidence type="ECO:0000259" key="1">
    <source>
        <dbReference type="PROSITE" id="PS50181"/>
    </source>
</evidence>
<sequence>MNRMDDLPENLLLKIFEYLAVKELCIAGRVCRQWRRIVRDNTLWRHVDLLNYRLDLKKMWKLIRSHLSECLLSIKIKGFLDTGKPKFGAYSLSDAMLKDLKERCPNLKEIHLKNCNTMNLDPSLLPSGLVKLTLENCAIEPGLMKHFTRDLPELSYLDVSRTVRFDDRELSYVCGTDQLKVLIMNGCYRVTAEGLSKAAQQMASLERMEIGDAAIENKNQNFELAAHHMTRHMVSLKHLNLQGCKPLTSDILKVLLSGLKKLETLNVACCLMKYDSFVNMEPYLKKIKLLEICSSEMGHQQVEDLESILLECSVKMVRCVKSCSSAVVSS</sequence>
<dbReference type="AlphaFoldDB" id="A0A8W8NMS7"/>
<dbReference type="PROSITE" id="PS50181">
    <property type="entry name" value="FBOX"/>
    <property type="match status" value="1"/>
</dbReference>
<feature type="domain" description="F-box" evidence="1">
    <location>
        <begin position="1"/>
        <end position="47"/>
    </location>
</feature>
<dbReference type="Gene3D" id="3.80.10.10">
    <property type="entry name" value="Ribonuclease Inhibitor"/>
    <property type="match status" value="2"/>
</dbReference>
<accession>A0A8W8NMS7</accession>
<dbReference type="InterPro" id="IPR001810">
    <property type="entry name" value="F-box_dom"/>
</dbReference>
<dbReference type="SUPFAM" id="SSF52047">
    <property type="entry name" value="RNI-like"/>
    <property type="match status" value="1"/>
</dbReference>
<evidence type="ECO:0000313" key="3">
    <source>
        <dbReference type="Proteomes" id="UP000005408"/>
    </source>
</evidence>
<protein>
    <recommendedName>
        <fullName evidence="1">F-box domain-containing protein</fullName>
    </recommendedName>
</protein>
<dbReference type="OMA" id="RGLPHCM"/>
<keyword evidence="3" id="KW-1185">Reference proteome</keyword>